<dbReference type="RefSeq" id="WP_184851454.1">
    <property type="nucleotide sequence ID" value="NZ_JABZEH010000002.1"/>
</dbReference>
<feature type="transmembrane region" description="Helical" evidence="1">
    <location>
        <begin position="103"/>
        <end position="122"/>
    </location>
</feature>
<dbReference type="AlphaFoldDB" id="A0AAE3NGE2"/>
<reference evidence="2" key="1">
    <citation type="submission" date="2021-09" db="EMBL/GenBank/DDBJ databases">
        <title>Genomic analysis of Ralstonia spp.</title>
        <authorList>
            <person name="Aburjaile F."/>
            <person name="Ariute J.C."/>
            <person name="Pais A.K.L."/>
            <person name="Albuquerque G.M.R."/>
            <person name="Silva A.M.F."/>
            <person name="Brenig B."/>
            <person name="Azevedo V."/>
            <person name="Matiuzzi M."/>
            <person name="Ramos R."/>
            <person name="Goes-Neto A."/>
            <person name="Soares S."/>
            <person name="Iseppon A.M.B."/>
            <person name="Souza E."/>
            <person name="Gama M."/>
        </authorList>
    </citation>
    <scope>NUCLEOTIDE SEQUENCE</scope>
    <source>
        <strain evidence="2">B4</strain>
    </source>
</reference>
<keyword evidence="1" id="KW-0472">Membrane</keyword>
<evidence type="ECO:0000256" key="1">
    <source>
        <dbReference type="SAM" id="Phobius"/>
    </source>
</evidence>
<gene>
    <name evidence="2" type="ORF">LBW55_09185</name>
</gene>
<keyword evidence="1" id="KW-0812">Transmembrane</keyword>
<dbReference type="Proteomes" id="UP001143674">
    <property type="component" value="Unassembled WGS sequence"/>
</dbReference>
<keyword evidence="1" id="KW-1133">Transmembrane helix</keyword>
<comment type="caution">
    <text evidence="2">The sequence shown here is derived from an EMBL/GenBank/DDBJ whole genome shotgun (WGS) entry which is preliminary data.</text>
</comment>
<sequence>MRIDLRQKFELYFVSVAFTLAGLSVQTATRSGPPWRLPIEVTGWLLLLVAGLIGLWRISKLWLREVGVAEYQESQWSASNSALKAEELTRLEKYIRIFGKVQYGTFLLGFVSVVASRAAALLCS</sequence>
<feature type="transmembrane region" description="Helical" evidence="1">
    <location>
        <begin position="12"/>
        <end position="29"/>
    </location>
</feature>
<evidence type="ECO:0000313" key="2">
    <source>
        <dbReference type="EMBL" id="MDB0521785.1"/>
    </source>
</evidence>
<feature type="transmembrane region" description="Helical" evidence="1">
    <location>
        <begin position="41"/>
        <end position="58"/>
    </location>
</feature>
<name>A0AAE3NGE2_RALSL</name>
<accession>A0AAE3NGE2</accession>
<proteinExistence type="predicted"/>
<organism evidence="2 3">
    <name type="scientific">Ralstonia solanacearum</name>
    <name type="common">Pseudomonas solanacearum</name>
    <dbReference type="NCBI Taxonomy" id="305"/>
    <lineage>
        <taxon>Bacteria</taxon>
        <taxon>Pseudomonadati</taxon>
        <taxon>Pseudomonadota</taxon>
        <taxon>Betaproteobacteria</taxon>
        <taxon>Burkholderiales</taxon>
        <taxon>Burkholderiaceae</taxon>
        <taxon>Ralstonia</taxon>
        <taxon>Ralstonia solanacearum species complex</taxon>
    </lineage>
</organism>
<evidence type="ECO:0008006" key="4">
    <source>
        <dbReference type="Google" id="ProtNLM"/>
    </source>
</evidence>
<dbReference type="EMBL" id="JAIVEX010000004">
    <property type="protein sequence ID" value="MDB0521785.1"/>
    <property type="molecule type" value="Genomic_DNA"/>
</dbReference>
<evidence type="ECO:0000313" key="3">
    <source>
        <dbReference type="Proteomes" id="UP001143674"/>
    </source>
</evidence>
<protein>
    <recommendedName>
        <fullName evidence="4">Transmembrane protein</fullName>
    </recommendedName>
</protein>